<feature type="domain" description="Macro" evidence="2">
    <location>
        <begin position="1"/>
        <end position="74"/>
    </location>
</feature>
<name>A0A090QT78_9GAMM</name>
<dbReference type="Pfam" id="PF01661">
    <property type="entry name" value="Macro"/>
    <property type="match status" value="1"/>
</dbReference>
<evidence type="ECO:0000256" key="1">
    <source>
        <dbReference type="ARBA" id="ARBA00035885"/>
    </source>
</evidence>
<dbReference type="InterPro" id="IPR043472">
    <property type="entry name" value="Macro_dom-like"/>
</dbReference>
<reference evidence="3 4" key="1">
    <citation type="journal article" date="2014" name="Genome Announc.">
        <title>Draft Genome Sequences of Two Vibrionaceae Species, Vibrio ponticus C121 and Photobacterium aphoticum C119, Isolated as Coral Reef Microbiota.</title>
        <authorList>
            <person name="Al-saari N."/>
            <person name="Meirelles P.M."/>
            <person name="Mino S."/>
            <person name="Suda W."/>
            <person name="Oshima K."/>
            <person name="Hattori M."/>
            <person name="Ohkuma M."/>
            <person name="Thompson F.L."/>
            <person name="Gomez-Gil B."/>
            <person name="Sawabe T."/>
            <person name="Sawabe T."/>
        </authorList>
    </citation>
    <scope>NUCLEOTIDE SEQUENCE [LARGE SCALE GENOMIC DNA]</scope>
    <source>
        <strain evidence="3 4">JCM 19237</strain>
    </source>
</reference>
<dbReference type="InterPro" id="IPR002589">
    <property type="entry name" value="Macro_dom"/>
</dbReference>
<dbReference type="InterPro" id="IPR050892">
    <property type="entry name" value="ADP-ribose_metab_enzymes"/>
</dbReference>
<proteinExistence type="predicted"/>
<dbReference type="Proteomes" id="UP000029227">
    <property type="component" value="Unassembled WGS sequence"/>
</dbReference>
<dbReference type="PROSITE" id="PS51154">
    <property type="entry name" value="MACRO"/>
    <property type="match status" value="1"/>
</dbReference>
<dbReference type="GO" id="GO:0140291">
    <property type="term" value="P:peptidyl-glutamate ADP-deribosylation"/>
    <property type="evidence" value="ECO:0007669"/>
    <property type="project" value="TreeGrafter"/>
</dbReference>
<accession>A0A090QT78</accession>
<dbReference type="Gene3D" id="3.40.220.10">
    <property type="entry name" value="Leucine Aminopeptidase, subunit E, domain 1"/>
    <property type="match status" value="1"/>
</dbReference>
<evidence type="ECO:0000313" key="3">
    <source>
        <dbReference type="EMBL" id="GAL06106.1"/>
    </source>
</evidence>
<dbReference type="eggNOG" id="COG2110">
    <property type="taxonomic scope" value="Bacteria"/>
</dbReference>
<dbReference type="PANTHER" id="PTHR12521">
    <property type="entry name" value="PROTEIN C6ORF130"/>
    <property type="match status" value="1"/>
</dbReference>
<dbReference type="AlphaFoldDB" id="A0A090QT78"/>
<protein>
    <submittedName>
        <fullName evidence="3">ADP-ribose 1-phosphate phophatase related</fullName>
    </submittedName>
</protein>
<gene>
    <name evidence="3" type="ORF">JCM19237_1746</name>
</gene>
<dbReference type="STRING" id="754436.JCM19237_1746"/>
<evidence type="ECO:0000313" key="4">
    <source>
        <dbReference type="Proteomes" id="UP000029227"/>
    </source>
</evidence>
<dbReference type="EMBL" id="BBMN01000009">
    <property type="protein sequence ID" value="GAL06106.1"/>
    <property type="molecule type" value="Genomic_DNA"/>
</dbReference>
<comment type="catalytic activity">
    <reaction evidence="1">
        <text>an N-(ADP-alpha-D-ribosyl)-thymidine in DNA + H2O = a thymidine in DNA + ADP-D-ribose</text>
        <dbReference type="Rhea" id="RHEA:71655"/>
        <dbReference type="Rhea" id="RHEA-COMP:13556"/>
        <dbReference type="Rhea" id="RHEA-COMP:18051"/>
        <dbReference type="ChEBI" id="CHEBI:15377"/>
        <dbReference type="ChEBI" id="CHEBI:57967"/>
        <dbReference type="ChEBI" id="CHEBI:137386"/>
        <dbReference type="ChEBI" id="CHEBI:191199"/>
    </reaction>
    <physiologicalReaction direction="left-to-right" evidence="1">
        <dbReference type="Rhea" id="RHEA:71656"/>
    </physiologicalReaction>
</comment>
<organism evidence="3 4">
    <name type="scientific">Photobacterium aphoticum</name>
    <dbReference type="NCBI Taxonomy" id="754436"/>
    <lineage>
        <taxon>Bacteria</taxon>
        <taxon>Pseudomonadati</taxon>
        <taxon>Pseudomonadota</taxon>
        <taxon>Gammaproteobacteria</taxon>
        <taxon>Vibrionales</taxon>
        <taxon>Vibrionaceae</taxon>
        <taxon>Photobacterium</taxon>
    </lineage>
</organism>
<sequence>MIEITRGDILRADAEAIVNTVNCVGVMGRGIALQFKKAWPDNFKAYEVACKSKDVQLEKCLSLKLGNWQIHVSS</sequence>
<dbReference type="PANTHER" id="PTHR12521:SF0">
    <property type="entry name" value="ADP-RIBOSE GLYCOHYDROLASE OARD1"/>
    <property type="match status" value="1"/>
</dbReference>
<comment type="caution">
    <text evidence="3">The sequence shown here is derived from an EMBL/GenBank/DDBJ whole genome shotgun (WGS) entry which is preliminary data.</text>
</comment>
<dbReference type="SUPFAM" id="SSF52949">
    <property type="entry name" value="Macro domain-like"/>
    <property type="match status" value="1"/>
</dbReference>
<evidence type="ECO:0000259" key="2">
    <source>
        <dbReference type="PROSITE" id="PS51154"/>
    </source>
</evidence>